<reference evidence="3" key="1">
    <citation type="submission" date="2014-08" db="EMBL/GenBank/DDBJ databases">
        <authorList>
            <person name="Sharma Rahul"/>
            <person name="Thines Marco"/>
        </authorList>
    </citation>
    <scope>NUCLEOTIDE SEQUENCE</scope>
</reference>
<dbReference type="PANTHER" id="PTHR13316:SF0">
    <property type="entry name" value="ZINC FINGER CCHC DOMAIN-CONTAINING PROTEIN 8"/>
    <property type="match status" value="1"/>
</dbReference>
<evidence type="ECO:0000256" key="2">
    <source>
        <dbReference type="SAM" id="MobiDB-lite"/>
    </source>
</evidence>
<dbReference type="SUPFAM" id="SSF57756">
    <property type="entry name" value="Retrovirus zinc finger-like domains"/>
    <property type="match status" value="1"/>
</dbReference>
<name>A0A0F7SNE5_PHARH</name>
<dbReference type="GO" id="GO:0003723">
    <property type="term" value="F:RNA binding"/>
    <property type="evidence" value="ECO:0007669"/>
    <property type="project" value="TreeGrafter"/>
</dbReference>
<dbReference type="InterPro" id="IPR052115">
    <property type="entry name" value="NEXT_complex_subunit_ZCCHC8"/>
</dbReference>
<keyword evidence="1" id="KW-0507">mRNA processing</keyword>
<dbReference type="AlphaFoldDB" id="A0A0F7SNE5"/>
<protein>
    <submittedName>
        <fullName evidence="3">Zinc finger, CCHC-type</fullName>
    </submittedName>
</protein>
<sequence length="524" mass="58150">MAYGAGSRNRHNIHPDSPPDICQFFYRACWVMDGQGDQSLALTGKGQSEDYDNGSDNKNDQSTDDLLSDLFSSKDRTVGSNIRYDARYDALLGALGPSDQEIQFNLNTPTSTVRESRSSKRHRLKRVCFNCQLEGHLLSACPLPFDRNRVNQARKAYDEEKDSLRSKALQQSELDSERSDDDESENNEHIFQSRFWAADVEIATRLDMATKFKPGAFSRPLKLALGNIPDDQPTALYPTQDELGKDIWRGMLVWGYPPGYYSVRDPQESILDRINHKDEPQEDGVSQDREISPALLNVFDESSEIPNEFGLHMFKPASDNMAMDDIDVGSHVEKASTEDQPRVTLSPSSSHHRYSSSSPPPPPSSPSSSTQFPLPVSTSTRWVAYPTTSFSSVLLPVFHLSKPFPLPPIASDPVHFVSPPSSAPLTTTITAMVMRTSMRIDLGSLPVYQCAQFGEQSARTIVLIVLTPTQTFEMNRTGRVADVTEMKEETGLTENAQMMKIGKGGESGGRAISFGILALPFKLI</sequence>
<feature type="region of interest" description="Disordered" evidence="2">
    <location>
        <begin position="333"/>
        <end position="373"/>
    </location>
</feature>
<proteinExistence type="predicted"/>
<dbReference type="EMBL" id="LN483142">
    <property type="protein sequence ID" value="CED82911.1"/>
    <property type="molecule type" value="Genomic_DNA"/>
</dbReference>
<feature type="compositionally biased region" description="Basic and acidic residues" evidence="2">
    <location>
        <begin position="156"/>
        <end position="165"/>
    </location>
</feature>
<feature type="region of interest" description="Disordered" evidence="2">
    <location>
        <begin position="156"/>
        <end position="187"/>
    </location>
</feature>
<accession>A0A0F7SNE5</accession>
<organism evidence="3">
    <name type="scientific">Phaffia rhodozyma</name>
    <name type="common">Yeast</name>
    <name type="synonym">Xanthophyllomyces dendrorhous</name>
    <dbReference type="NCBI Taxonomy" id="264483"/>
    <lineage>
        <taxon>Eukaryota</taxon>
        <taxon>Fungi</taxon>
        <taxon>Dikarya</taxon>
        <taxon>Basidiomycota</taxon>
        <taxon>Agaricomycotina</taxon>
        <taxon>Tremellomycetes</taxon>
        <taxon>Cystofilobasidiales</taxon>
        <taxon>Mrakiaceae</taxon>
        <taxon>Phaffia</taxon>
    </lineage>
</organism>
<dbReference type="GO" id="GO:0071013">
    <property type="term" value="C:catalytic step 2 spliceosome"/>
    <property type="evidence" value="ECO:0007669"/>
    <property type="project" value="TreeGrafter"/>
</dbReference>
<evidence type="ECO:0000313" key="3">
    <source>
        <dbReference type="EMBL" id="CED82911.1"/>
    </source>
</evidence>
<dbReference type="GO" id="GO:0006397">
    <property type="term" value="P:mRNA processing"/>
    <property type="evidence" value="ECO:0007669"/>
    <property type="project" value="UniProtKB-KW"/>
</dbReference>
<dbReference type="InterPro" id="IPR036875">
    <property type="entry name" value="Znf_CCHC_sf"/>
</dbReference>
<dbReference type="PANTHER" id="PTHR13316">
    <property type="entry name" value="ZINC FINGER, CCHC DOMAIN CONTAINING 8"/>
    <property type="match status" value="1"/>
</dbReference>
<evidence type="ECO:0000256" key="1">
    <source>
        <dbReference type="ARBA" id="ARBA00022664"/>
    </source>
</evidence>
<feature type="region of interest" description="Disordered" evidence="2">
    <location>
        <begin position="41"/>
        <end position="66"/>
    </location>
</feature>
<dbReference type="GO" id="GO:0008270">
    <property type="term" value="F:zinc ion binding"/>
    <property type="evidence" value="ECO:0007669"/>
    <property type="project" value="InterPro"/>
</dbReference>